<dbReference type="CDD" id="cd04301">
    <property type="entry name" value="NAT_SF"/>
    <property type="match status" value="1"/>
</dbReference>
<reference evidence="7" key="1">
    <citation type="submission" date="2018-06" db="EMBL/GenBank/DDBJ databases">
        <authorList>
            <person name="Zhirakovskaya E."/>
        </authorList>
    </citation>
    <scope>NUCLEOTIDE SEQUENCE</scope>
</reference>
<keyword evidence="1" id="KW-0678">Repressor</keyword>
<gene>
    <name evidence="7" type="ORF">MNBD_GAMMA14-1568</name>
</gene>
<evidence type="ECO:0000256" key="3">
    <source>
        <dbReference type="ARBA" id="ARBA00022679"/>
    </source>
</evidence>
<evidence type="ECO:0000313" key="7">
    <source>
        <dbReference type="EMBL" id="VAW81097.1"/>
    </source>
</evidence>
<keyword evidence="2" id="KW-1277">Toxin-antitoxin system</keyword>
<keyword evidence="4" id="KW-0012">Acyltransferase</keyword>
<dbReference type="PROSITE" id="PS51186">
    <property type="entry name" value="GNAT"/>
    <property type="match status" value="1"/>
</dbReference>
<dbReference type="PANTHER" id="PTHR36449:SF1">
    <property type="entry name" value="ACETYLTRANSFERASE"/>
    <property type="match status" value="1"/>
</dbReference>
<organism evidence="7">
    <name type="scientific">hydrothermal vent metagenome</name>
    <dbReference type="NCBI Taxonomy" id="652676"/>
    <lineage>
        <taxon>unclassified sequences</taxon>
        <taxon>metagenomes</taxon>
        <taxon>ecological metagenomes</taxon>
    </lineage>
</organism>
<proteinExistence type="predicted"/>
<dbReference type="Pfam" id="PF00583">
    <property type="entry name" value="Acetyltransf_1"/>
    <property type="match status" value="1"/>
</dbReference>
<dbReference type="PANTHER" id="PTHR36449">
    <property type="entry name" value="ACETYLTRANSFERASE-RELATED"/>
    <property type="match status" value="1"/>
</dbReference>
<name>A0A3B0Z0G6_9ZZZZ</name>
<dbReference type="GO" id="GO:0016747">
    <property type="term" value="F:acyltransferase activity, transferring groups other than amino-acyl groups"/>
    <property type="evidence" value="ECO:0007669"/>
    <property type="project" value="InterPro"/>
</dbReference>
<protein>
    <recommendedName>
        <fullName evidence="6">N-acetyltransferase domain-containing protein</fullName>
    </recommendedName>
</protein>
<keyword evidence="3" id="KW-0808">Transferase</keyword>
<dbReference type="SUPFAM" id="SSF55729">
    <property type="entry name" value="Acyl-CoA N-acyltransferases (Nat)"/>
    <property type="match status" value="1"/>
</dbReference>
<dbReference type="InterPro" id="IPR016181">
    <property type="entry name" value="Acyl_CoA_acyltransferase"/>
</dbReference>
<comment type="catalytic activity">
    <reaction evidence="5">
        <text>glycyl-tRNA(Gly) + acetyl-CoA = N-acetylglycyl-tRNA(Gly) + CoA + H(+)</text>
        <dbReference type="Rhea" id="RHEA:81867"/>
        <dbReference type="Rhea" id="RHEA-COMP:9683"/>
        <dbReference type="Rhea" id="RHEA-COMP:19766"/>
        <dbReference type="ChEBI" id="CHEBI:15378"/>
        <dbReference type="ChEBI" id="CHEBI:57287"/>
        <dbReference type="ChEBI" id="CHEBI:57288"/>
        <dbReference type="ChEBI" id="CHEBI:78522"/>
        <dbReference type="ChEBI" id="CHEBI:232036"/>
    </reaction>
</comment>
<dbReference type="InterPro" id="IPR000182">
    <property type="entry name" value="GNAT_dom"/>
</dbReference>
<evidence type="ECO:0000256" key="5">
    <source>
        <dbReference type="ARBA" id="ARBA00049880"/>
    </source>
</evidence>
<evidence type="ECO:0000259" key="6">
    <source>
        <dbReference type="PROSITE" id="PS51186"/>
    </source>
</evidence>
<sequence length="180" mass="20455">MSPPEQLILREIQAGDRVTGLSLGDKETTPLKTFLRKCAKDFHKANVARTYVLVPDDEDTTIWGYITLMCSEIKLGNMHTLDDCESANRYNDFPAVKIARLAIDHRIRGRGYGDALVQFAISIARQDIMPRIGCRFLVAESKAGALSFYKRIGFTILNTEKNRQRRLPVVFIDLHKLRSN</sequence>
<dbReference type="EMBL" id="UOFM01000383">
    <property type="protein sequence ID" value="VAW81097.1"/>
    <property type="molecule type" value="Genomic_DNA"/>
</dbReference>
<evidence type="ECO:0000256" key="1">
    <source>
        <dbReference type="ARBA" id="ARBA00022491"/>
    </source>
</evidence>
<accession>A0A3B0Z0G6</accession>
<evidence type="ECO:0000256" key="4">
    <source>
        <dbReference type="ARBA" id="ARBA00023315"/>
    </source>
</evidence>
<feature type="domain" description="N-acetyltransferase" evidence="6">
    <location>
        <begin position="7"/>
        <end position="178"/>
    </location>
</feature>
<dbReference type="Gene3D" id="3.40.630.30">
    <property type="match status" value="1"/>
</dbReference>
<evidence type="ECO:0000256" key="2">
    <source>
        <dbReference type="ARBA" id="ARBA00022649"/>
    </source>
</evidence>
<dbReference type="AlphaFoldDB" id="A0A3B0Z0G6"/>